<dbReference type="AlphaFoldDB" id="A0A9N9WK08"/>
<evidence type="ECO:0000256" key="1">
    <source>
        <dbReference type="SAM" id="Phobius"/>
    </source>
</evidence>
<dbReference type="EMBL" id="OU893339">
    <property type="protein sequence ID" value="CAG9795800.1"/>
    <property type="molecule type" value="Genomic_DNA"/>
</dbReference>
<sequence>MGDGNHIPSGDPAMTTIKQLFFFITLMTILVSCNANIFDIIMESVFGIKTNKRSMSELITDYLDELFPKDDLDTETMKNIYTMYNEDSNDMFGNDFSGGLEYLES</sequence>
<reference evidence="2" key="2">
    <citation type="submission" date="2022-10" db="EMBL/GenBank/DDBJ databases">
        <authorList>
            <consortium name="ENA_rothamsted_submissions"/>
            <consortium name="culmorum"/>
            <person name="King R."/>
        </authorList>
    </citation>
    <scope>NUCLEOTIDE SEQUENCE</scope>
</reference>
<keyword evidence="1" id="KW-0472">Membrane</keyword>
<keyword evidence="1" id="KW-0812">Transmembrane</keyword>
<proteinExistence type="predicted"/>
<dbReference type="Proteomes" id="UP001153714">
    <property type="component" value="Chromosome 8"/>
</dbReference>
<protein>
    <submittedName>
        <fullName evidence="2">Uncharacterized protein</fullName>
    </submittedName>
</protein>
<feature type="transmembrane region" description="Helical" evidence="1">
    <location>
        <begin position="20"/>
        <end position="46"/>
    </location>
</feature>
<reference evidence="2" key="1">
    <citation type="submission" date="2021-12" db="EMBL/GenBank/DDBJ databases">
        <authorList>
            <person name="King R."/>
        </authorList>
    </citation>
    <scope>NUCLEOTIDE SEQUENCE</scope>
</reference>
<keyword evidence="1" id="KW-1133">Transmembrane helix</keyword>
<dbReference type="OrthoDB" id="7324110at2759"/>
<evidence type="ECO:0000313" key="3">
    <source>
        <dbReference type="Proteomes" id="UP001153714"/>
    </source>
</evidence>
<accession>A0A9N9WK08</accession>
<name>A0A9N9WK08_9NEOP</name>
<gene>
    <name evidence="2" type="ORF">DIATSA_LOCUS13039</name>
</gene>
<keyword evidence="3" id="KW-1185">Reference proteome</keyword>
<organism evidence="2 3">
    <name type="scientific">Diatraea saccharalis</name>
    <name type="common">sugarcane borer</name>
    <dbReference type="NCBI Taxonomy" id="40085"/>
    <lineage>
        <taxon>Eukaryota</taxon>
        <taxon>Metazoa</taxon>
        <taxon>Ecdysozoa</taxon>
        <taxon>Arthropoda</taxon>
        <taxon>Hexapoda</taxon>
        <taxon>Insecta</taxon>
        <taxon>Pterygota</taxon>
        <taxon>Neoptera</taxon>
        <taxon>Endopterygota</taxon>
        <taxon>Lepidoptera</taxon>
        <taxon>Glossata</taxon>
        <taxon>Ditrysia</taxon>
        <taxon>Pyraloidea</taxon>
        <taxon>Crambidae</taxon>
        <taxon>Crambinae</taxon>
        <taxon>Diatraea</taxon>
    </lineage>
</organism>
<evidence type="ECO:0000313" key="2">
    <source>
        <dbReference type="EMBL" id="CAG9795800.1"/>
    </source>
</evidence>